<protein>
    <submittedName>
        <fullName evidence="2">Uncharacterized protein</fullName>
    </submittedName>
</protein>
<evidence type="ECO:0000313" key="2">
    <source>
        <dbReference type="EMBL" id="KAK9115901.1"/>
    </source>
</evidence>
<proteinExistence type="predicted"/>
<reference evidence="2 3" key="1">
    <citation type="submission" date="2024-01" db="EMBL/GenBank/DDBJ databases">
        <title>Genome assemblies of Stephania.</title>
        <authorList>
            <person name="Yang L."/>
        </authorList>
    </citation>
    <scope>NUCLEOTIDE SEQUENCE [LARGE SCALE GENOMIC DNA]</scope>
    <source>
        <strain evidence="2">QJT</strain>
        <tissue evidence="2">Leaf</tissue>
    </source>
</reference>
<name>A0AAP0NTF5_9MAGN</name>
<organism evidence="2 3">
    <name type="scientific">Stephania japonica</name>
    <dbReference type="NCBI Taxonomy" id="461633"/>
    <lineage>
        <taxon>Eukaryota</taxon>
        <taxon>Viridiplantae</taxon>
        <taxon>Streptophyta</taxon>
        <taxon>Embryophyta</taxon>
        <taxon>Tracheophyta</taxon>
        <taxon>Spermatophyta</taxon>
        <taxon>Magnoliopsida</taxon>
        <taxon>Ranunculales</taxon>
        <taxon>Menispermaceae</taxon>
        <taxon>Menispermoideae</taxon>
        <taxon>Cissampelideae</taxon>
        <taxon>Stephania</taxon>
    </lineage>
</organism>
<feature type="region of interest" description="Disordered" evidence="1">
    <location>
        <begin position="1"/>
        <end position="22"/>
    </location>
</feature>
<dbReference type="EMBL" id="JBBNAE010000006">
    <property type="protein sequence ID" value="KAK9115901.1"/>
    <property type="molecule type" value="Genomic_DNA"/>
</dbReference>
<accession>A0AAP0NTF5</accession>
<gene>
    <name evidence="2" type="ORF">Sjap_014848</name>
</gene>
<evidence type="ECO:0000313" key="3">
    <source>
        <dbReference type="Proteomes" id="UP001417504"/>
    </source>
</evidence>
<dbReference type="Proteomes" id="UP001417504">
    <property type="component" value="Unassembled WGS sequence"/>
</dbReference>
<evidence type="ECO:0000256" key="1">
    <source>
        <dbReference type="SAM" id="MobiDB-lite"/>
    </source>
</evidence>
<keyword evidence="3" id="KW-1185">Reference proteome</keyword>
<sequence>MESARRKRAERETKEEKPLVFSTNTSTTTSYLYQPFHQISRTSPPDLHLFYIEDGDDYEGY</sequence>
<dbReference type="AlphaFoldDB" id="A0AAP0NTF5"/>
<comment type="caution">
    <text evidence="2">The sequence shown here is derived from an EMBL/GenBank/DDBJ whole genome shotgun (WGS) entry which is preliminary data.</text>
</comment>
<feature type="compositionally biased region" description="Basic and acidic residues" evidence="1">
    <location>
        <begin position="9"/>
        <end position="18"/>
    </location>
</feature>